<name>A0A0R0LZH0_9MICR</name>
<dbReference type="Proteomes" id="UP000051530">
    <property type="component" value="Unassembled WGS sequence"/>
</dbReference>
<organism evidence="3 4">
    <name type="scientific">Pseudoloma neurophilia</name>
    <dbReference type="NCBI Taxonomy" id="146866"/>
    <lineage>
        <taxon>Eukaryota</taxon>
        <taxon>Fungi</taxon>
        <taxon>Fungi incertae sedis</taxon>
        <taxon>Microsporidia</taxon>
        <taxon>Pseudoloma</taxon>
    </lineage>
</organism>
<keyword evidence="4" id="KW-1185">Reference proteome</keyword>
<protein>
    <recommendedName>
        <fullName evidence="2">CTLH domain-containing protein</fullName>
    </recommendedName>
</protein>
<accession>A0A0R0LZH0</accession>
<dbReference type="InterPro" id="IPR045098">
    <property type="entry name" value="Fyv10_fam"/>
</dbReference>
<proteinExistence type="inferred from homology"/>
<dbReference type="GO" id="GO:0005737">
    <property type="term" value="C:cytoplasm"/>
    <property type="evidence" value="ECO:0007669"/>
    <property type="project" value="TreeGrafter"/>
</dbReference>
<reference evidence="3 4" key="1">
    <citation type="submission" date="2015-07" db="EMBL/GenBank/DDBJ databases">
        <title>The genome of Pseudoloma neurophilia, a relevant intracellular parasite of the zebrafish.</title>
        <authorList>
            <person name="Ndikumana S."/>
            <person name="Pelin A."/>
            <person name="Sanders J."/>
            <person name="Corradi N."/>
        </authorList>
    </citation>
    <scope>NUCLEOTIDE SEQUENCE [LARGE SCALE GENOMIC DNA]</scope>
    <source>
        <strain evidence="3 4">MK1</strain>
    </source>
</reference>
<dbReference type="EMBL" id="LGUB01000800">
    <property type="protein sequence ID" value="KRH92607.1"/>
    <property type="molecule type" value="Genomic_DNA"/>
</dbReference>
<comment type="similarity">
    <text evidence="1">Belongs to the FYV10 family.</text>
</comment>
<dbReference type="GO" id="GO:0004842">
    <property type="term" value="F:ubiquitin-protein transferase activity"/>
    <property type="evidence" value="ECO:0007669"/>
    <property type="project" value="InterPro"/>
</dbReference>
<dbReference type="VEuPathDB" id="MicrosporidiaDB:M153_40890001130"/>
<dbReference type="GO" id="GO:0043161">
    <property type="term" value="P:proteasome-mediated ubiquitin-dependent protein catabolic process"/>
    <property type="evidence" value="ECO:0007669"/>
    <property type="project" value="InterPro"/>
</dbReference>
<evidence type="ECO:0000313" key="4">
    <source>
        <dbReference type="Proteomes" id="UP000051530"/>
    </source>
</evidence>
<dbReference type="PANTHER" id="PTHR12170:SF2">
    <property type="entry name" value="E3 UBIQUITIN-PROTEIN TRANSFERASE MAEA"/>
    <property type="match status" value="1"/>
</dbReference>
<dbReference type="InterPro" id="IPR006595">
    <property type="entry name" value="CTLH_C"/>
</dbReference>
<sequence>MKENVNGAEMILFAKNSSRMITRLVDVHTTGKMTDELFIKNLKVFQEAVNNKIDKLMAQDKNIILNDNFKDVFNEFLEQKQIIKPQTQLFSQFSPIKQKIQEGDFDDLEYFIKMNKQLLKDADNKLEERLKIHKFINFALKDDKMRAIEFIRNSQISPNDIDPWLPILISDEQTKTKLNEKHTNVLFTEYRNLLLYIKGVPKETRLVTRIIAGILSINTTKCNDTHRKMDCPTCVPWIIELSQRMPQSKKETTYLICLGTGKKMDEENRALLFKSRWVYSEEYLKRYGYIVYCEKTGKYLDERPKKIFFL</sequence>
<dbReference type="OrthoDB" id="1933455at2759"/>
<evidence type="ECO:0000256" key="1">
    <source>
        <dbReference type="ARBA" id="ARBA00010615"/>
    </source>
</evidence>
<dbReference type="GO" id="GO:0034657">
    <property type="term" value="C:GID complex"/>
    <property type="evidence" value="ECO:0007669"/>
    <property type="project" value="TreeGrafter"/>
</dbReference>
<dbReference type="PROSITE" id="PS50897">
    <property type="entry name" value="CTLH"/>
    <property type="match status" value="1"/>
</dbReference>
<gene>
    <name evidence="3" type="ORF">M153_40890001130</name>
</gene>
<comment type="caution">
    <text evidence="3">The sequence shown here is derived from an EMBL/GenBank/DDBJ whole genome shotgun (WGS) entry which is preliminary data.</text>
</comment>
<dbReference type="GO" id="GO:0005634">
    <property type="term" value="C:nucleus"/>
    <property type="evidence" value="ECO:0007669"/>
    <property type="project" value="TreeGrafter"/>
</dbReference>
<evidence type="ECO:0000259" key="2">
    <source>
        <dbReference type="PROSITE" id="PS50897"/>
    </source>
</evidence>
<evidence type="ECO:0000313" key="3">
    <source>
        <dbReference type="EMBL" id="KRH92607.1"/>
    </source>
</evidence>
<dbReference type="PANTHER" id="PTHR12170">
    <property type="entry name" value="MACROPHAGE ERYTHROBLAST ATTACHER-RELATED"/>
    <property type="match status" value="1"/>
</dbReference>
<feature type="domain" description="CTLH" evidence="2">
    <location>
        <begin position="96"/>
        <end position="146"/>
    </location>
</feature>
<dbReference type="AlphaFoldDB" id="A0A0R0LZH0"/>